<evidence type="ECO:0000313" key="5">
    <source>
        <dbReference type="EMBL" id="KAH0630049.1"/>
    </source>
</evidence>
<dbReference type="Pfam" id="PF01926">
    <property type="entry name" value="MMR_HSR1"/>
    <property type="match status" value="1"/>
</dbReference>
<dbReference type="EMBL" id="JAIPUX010000439">
    <property type="protein sequence ID" value="KAH0630049.1"/>
    <property type="molecule type" value="Genomic_DNA"/>
</dbReference>
<dbReference type="Gene3D" id="3.40.50.300">
    <property type="entry name" value="P-loop containing nucleotide triphosphate hydrolases"/>
    <property type="match status" value="2"/>
</dbReference>
<evidence type="ECO:0000259" key="4">
    <source>
        <dbReference type="Pfam" id="PF01926"/>
    </source>
</evidence>
<organism evidence="5 6">
    <name type="scientific">Phrynosoma platyrhinos</name>
    <name type="common">Desert horned lizard</name>
    <dbReference type="NCBI Taxonomy" id="52577"/>
    <lineage>
        <taxon>Eukaryota</taxon>
        <taxon>Metazoa</taxon>
        <taxon>Chordata</taxon>
        <taxon>Craniata</taxon>
        <taxon>Vertebrata</taxon>
        <taxon>Euteleostomi</taxon>
        <taxon>Lepidosauria</taxon>
        <taxon>Squamata</taxon>
        <taxon>Bifurcata</taxon>
        <taxon>Unidentata</taxon>
        <taxon>Episquamata</taxon>
        <taxon>Toxicofera</taxon>
        <taxon>Iguania</taxon>
        <taxon>Phrynosomatidae</taxon>
        <taxon>Phrynosomatinae</taxon>
        <taxon>Phrynosoma</taxon>
    </lineage>
</organism>
<dbReference type="PANTHER" id="PTHR11089:SF11">
    <property type="entry name" value="GUANINE NUCLEOTIDE-BINDING PROTEIN-LIKE 3"/>
    <property type="match status" value="1"/>
</dbReference>
<comment type="caution">
    <text evidence="5">The sequence shown here is derived from an EMBL/GenBank/DDBJ whole genome shotgun (WGS) entry which is preliminary data.</text>
</comment>
<accession>A0ABQ7TKI9</accession>
<feature type="region of interest" description="Disordered" evidence="3">
    <location>
        <begin position="321"/>
        <end position="374"/>
    </location>
</feature>
<dbReference type="SUPFAM" id="SSF52540">
    <property type="entry name" value="P-loop containing nucleoside triphosphate hydrolases"/>
    <property type="match status" value="1"/>
</dbReference>
<evidence type="ECO:0000313" key="6">
    <source>
        <dbReference type="Proteomes" id="UP000826234"/>
    </source>
</evidence>
<dbReference type="Proteomes" id="UP000826234">
    <property type="component" value="Unassembled WGS sequence"/>
</dbReference>
<evidence type="ECO:0000256" key="1">
    <source>
        <dbReference type="ARBA" id="ARBA00022741"/>
    </source>
</evidence>
<protein>
    <recommendedName>
        <fullName evidence="4">G domain-containing protein</fullName>
    </recommendedName>
</protein>
<feature type="domain" description="G" evidence="4">
    <location>
        <begin position="181"/>
        <end position="271"/>
    </location>
</feature>
<dbReference type="InterPro" id="IPR050755">
    <property type="entry name" value="TRAFAC_YlqF/YawG_RiboMat"/>
</dbReference>
<dbReference type="PANTHER" id="PTHR11089">
    <property type="entry name" value="GTP-BINDING PROTEIN-RELATED"/>
    <property type="match status" value="1"/>
</dbReference>
<keyword evidence="1" id="KW-0547">Nucleotide-binding</keyword>
<feature type="compositionally biased region" description="Basic and acidic residues" evidence="3">
    <location>
        <begin position="363"/>
        <end position="374"/>
    </location>
</feature>
<feature type="non-terminal residue" evidence="5">
    <location>
        <position position="1"/>
    </location>
</feature>
<evidence type="ECO:0000256" key="3">
    <source>
        <dbReference type="SAM" id="MobiDB-lite"/>
    </source>
</evidence>
<evidence type="ECO:0000256" key="2">
    <source>
        <dbReference type="ARBA" id="ARBA00023134"/>
    </source>
</evidence>
<reference evidence="5 6" key="1">
    <citation type="journal article" date="2022" name="Gigascience">
        <title>A chromosome-level genome assembly and annotation of the desert horned lizard, Phrynosoma platyrhinos, provides insight into chromosomal rearrangements among reptiles.</title>
        <authorList>
            <person name="Koochekian N."/>
            <person name="Ascanio A."/>
            <person name="Farleigh K."/>
            <person name="Card D.C."/>
            <person name="Schield D.R."/>
            <person name="Castoe T.A."/>
            <person name="Jezkova T."/>
        </authorList>
    </citation>
    <scope>NUCLEOTIDE SEQUENCE [LARGE SCALE GENOMIC DNA]</scope>
    <source>
        <tissue evidence="5">Liver</tissue>
    </source>
</reference>
<dbReference type="InterPro" id="IPR006073">
    <property type="entry name" value="GTP-bd"/>
</dbReference>
<gene>
    <name evidence="5" type="ORF">JD844_012635</name>
</gene>
<keyword evidence="2" id="KW-0342">GTP-binding</keyword>
<dbReference type="InterPro" id="IPR027417">
    <property type="entry name" value="P-loop_NTPase"/>
</dbReference>
<proteinExistence type="predicted"/>
<sequence length="411" mass="46028">WNIIFPVIFQVIEASDIVLEVLDARDPLGCRCPQVEQLIQTDGKKKLLLVLNKIGVMLFIYIMKYLHHQHNLSNQLISVSPPDLVPKENLEKWVIYLNKEFPTVAFKSAIQLKDKTVREKKHTKRHNIYNELTRASLCFGSECLLRLLQEHSTVKEKAIQVGVVGKYLCISVTNASLLFCICITGFPNVGKSSIINSLKEMRACNVGPDRGLTKLIVHIDKNIKMLDSPCIIAAPSNSALALALRSTTDYDGENLVNSIDAILKHCNKQQQTVVAAQQEFNVKDLEEENRSTIKASKCPSPASSIVFQSPGFTAGITEDRELPEEVLEPDNIEGNENEDEDFIEGEDEGERESDTEDVEEDSDKIMSGKTTAEELETKNENLDILSTGKQIDIDKLTAVLDDAYDFNTDYI</sequence>
<name>A0ABQ7TKI9_PHRPL</name>
<feature type="compositionally biased region" description="Acidic residues" evidence="3">
    <location>
        <begin position="321"/>
        <end position="362"/>
    </location>
</feature>
<keyword evidence="6" id="KW-1185">Reference proteome</keyword>